<feature type="transmembrane region" description="Helical" evidence="1">
    <location>
        <begin position="39"/>
        <end position="61"/>
    </location>
</feature>
<keyword evidence="1" id="KW-0472">Membrane</keyword>
<accession>A0A0N9NFS8</accession>
<dbReference type="AlphaFoldDB" id="A0A0N9NFS8"/>
<dbReference type="KEGG" id="goq:ACH46_02455"/>
<keyword evidence="3" id="KW-1185">Reference proteome</keyword>
<gene>
    <name evidence="2" type="ORF">ACH46_02455</name>
</gene>
<dbReference type="InterPro" id="IPR007436">
    <property type="entry name" value="DUF485"/>
</dbReference>
<reference evidence="2 3" key="2">
    <citation type="journal article" date="2017" name="Int. J. Syst. Evol. Microbiol.">
        <title>Gordonia phthalatica sp. nov., a di-n-butyl phthalate-degrading bacterium isolated from activated sludge.</title>
        <authorList>
            <person name="Jin D."/>
            <person name="Kong X."/>
            <person name="Jia M."/>
            <person name="Yu X."/>
            <person name="Wang X."/>
            <person name="Zhuang X."/>
            <person name="Deng Y."/>
            <person name="Bai Z."/>
        </authorList>
    </citation>
    <scope>NUCLEOTIDE SEQUENCE [LARGE SCALE GENOMIC DNA]</scope>
    <source>
        <strain evidence="2 3">QH-11</strain>
    </source>
</reference>
<dbReference type="PANTHER" id="PTHR38441:SF1">
    <property type="entry name" value="MEMBRANE PROTEIN"/>
    <property type="match status" value="1"/>
</dbReference>
<sequence>MTVTDDQAAGKGVSPSRDEFLVAQASPEFQKLRTTLRRFVFPMSVFFLVWYAAYVLLGAFAHDFMATKVWGNINVGLILGLLQFVTTFGITFLYVRFANRDLDPQADVIRQNFENGTYSPDAGGAK</sequence>
<dbReference type="Pfam" id="PF04341">
    <property type="entry name" value="DUF485"/>
    <property type="match status" value="1"/>
</dbReference>
<feature type="transmembrane region" description="Helical" evidence="1">
    <location>
        <begin position="73"/>
        <end position="95"/>
    </location>
</feature>
<proteinExistence type="predicted"/>
<keyword evidence="1" id="KW-0812">Transmembrane</keyword>
<dbReference type="OrthoDB" id="3543412at2"/>
<name>A0A0N9NFS8_9ACTN</name>
<dbReference type="PANTHER" id="PTHR38441">
    <property type="entry name" value="INTEGRAL MEMBRANE PROTEIN-RELATED"/>
    <property type="match status" value="1"/>
</dbReference>
<evidence type="ECO:0000313" key="3">
    <source>
        <dbReference type="Proteomes" id="UP000063789"/>
    </source>
</evidence>
<keyword evidence="1" id="KW-1133">Transmembrane helix</keyword>
<dbReference type="STRING" id="1136941.ACH46_02455"/>
<dbReference type="PATRIC" id="fig|1136941.3.peg.491"/>
<evidence type="ECO:0000313" key="2">
    <source>
        <dbReference type="EMBL" id="ALG86539.1"/>
    </source>
</evidence>
<organism evidence="2 3">
    <name type="scientific">Gordonia phthalatica</name>
    <dbReference type="NCBI Taxonomy" id="1136941"/>
    <lineage>
        <taxon>Bacteria</taxon>
        <taxon>Bacillati</taxon>
        <taxon>Actinomycetota</taxon>
        <taxon>Actinomycetes</taxon>
        <taxon>Mycobacteriales</taxon>
        <taxon>Gordoniaceae</taxon>
        <taxon>Gordonia</taxon>
    </lineage>
</organism>
<evidence type="ECO:0000256" key="1">
    <source>
        <dbReference type="SAM" id="Phobius"/>
    </source>
</evidence>
<dbReference type="RefSeq" id="WP_062394869.1">
    <property type="nucleotide sequence ID" value="NZ_CP011853.1"/>
</dbReference>
<dbReference type="EMBL" id="CP011853">
    <property type="protein sequence ID" value="ALG86539.1"/>
    <property type="molecule type" value="Genomic_DNA"/>
</dbReference>
<reference evidence="3" key="1">
    <citation type="submission" date="2015-06" db="EMBL/GenBank/DDBJ databases">
        <title>Complete genome sequence and metabolic analysis of phthalate degradation pathway in Gordonia sp. QH-11.</title>
        <authorList>
            <person name="Jin D."/>
            <person name="Kong X."/>
            <person name="Bai Z."/>
        </authorList>
    </citation>
    <scope>NUCLEOTIDE SEQUENCE [LARGE SCALE GENOMIC DNA]</scope>
    <source>
        <strain evidence="3">QH-11</strain>
    </source>
</reference>
<protein>
    <submittedName>
        <fullName evidence="2">Membrane protein</fullName>
    </submittedName>
</protein>
<dbReference type="Proteomes" id="UP000063789">
    <property type="component" value="Chromosome"/>
</dbReference>